<reference evidence="2" key="1">
    <citation type="journal article" date="2008" name="Nature">
        <title>The amphioxus genome and the evolution of the chordate karyotype.</title>
        <authorList>
            <consortium name="US DOE Joint Genome Institute (JGI-PGF)"/>
            <person name="Putnam N.H."/>
            <person name="Butts T."/>
            <person name="Ferrier D.E.K."/>
            <person name="Furlong R.F."/>
            <person name="Hellsten U."/>
            <person name="Kawashima T."/>
            <person name="Robinson-Rechavi M."/>
            <person name="Shoguchi E."/>
            <person name="Terry A."/>
            <person name="Yu J.-K."/>
            <person name="Benito-Gutierrez E.L."/>
            <person name="Dubchak I."/>
            <person name="Garcia-Fernandez J."/>
            <person name="Gibson-Brown J.J."/>
            <person name="Grigoriev I.V."/>
            <person name="Horton A.C."/>
            <person name="de Jong P.J."/>
            <person name="Jurka J."/>
            <person name="Kapitonov V.V."/>
            <person name="Kohara Y."/>
            <person name="Kuroki Y."/>
            <person name="Lindquist E."/>
            <person name="Lucas S."/>
            <person name="Osoegawa K."/>
            <person name="Pennacchio L.A."/>
            <person name="Salamov A.A."/>
            <person name="Satou Y."/>
            <person name="Sauka-Spengler T."/>
            <person name="Schmutz J."/>
            <person name="Shin-I T."/>
            <person name="Toyoda A."/>
            <person name="Bronner-Fraser M."/>
            <person name="Fujiyama A."/>
            <person name="Holland L.Z."/>
            <person name="Holland P.W.H."/>
            <person name="Satoh N."/>
            <person name="Rokhsar D.S."/>
        </authorList>
    </citation>
    <scope>NUCLEOTIDE SEQUENCE [LARGE SCALE GENOMIC DNA]</scope>
    <source>
        <strain evidence="2">S238N-H82</strain>
        <tissue evidence="2">Testes</tissue>
    </source>
</reference>
<evidence type="ECO:0000313" key="2">
    <source>
        <dbReference type="EMBL" id="EEN46586.1"/>
    </source>
</evidence>
<dbReference type="AlphaFoldDB" id="C3ZLE9"/>
<evidence type="ECO:0000256" key="1">
    <source>
        <dbReference type="SAM" id="MobiDB-lite"/>
    </source>
</evidence>
<name>C3ZLE9_BRAFL</name>
<feature type="compositionally biased region" description="Basic and acidic residues" evidence="1">
    <location>
        <begin position="106"/>
        <end position="147"/>
    </location>
</feature>
<gene>
    <name evidence="2" type="ORF">BRAFLDRAFT_83788</name>
</gene>
<accession>C3ZLE9</accession>
<protein>
    <submittedName>
        <fullName evidence="2">Uncharacterized protein</fullName>
    </submittedName>
</protein>
<dbReference type="InParanoid" id="C3ZLE9"/>
<feature type="compositionally biased region" description="Low complexity" evidence="1">
    <location>
        <begin position="89"/>
        <end position="99"/>
    </location>
</feature>
<proteinExistence type="predicted"/>
<sequence>MSGLRMRRKSEPTNIKVTVLSYDSRDSPMYHRSSPPSSIYRSTGISSTPVRQERKKCLEVKVRYFTLNQPREICEDYGAGDTFCEPSFATTSRRASSSSNLKPQGRNREEKALSSDTIVDDRPERRRTLNSDRDNAAEARRMTEETVKLLTTKTKTDSKKHKKSSSRRSRKSSTSSDVVTDKLGSSVRTSVMPEAISPCNVARHQRKPVSTFSLVLLPFKIPLNPRTSVASGRGRNTEPNTPEAKVVSSSGVSQVNRTSKQSSPEVLHRAPWVAWGRWYEAVEDERRSEVLSSLMYRHKKTIPFPLLPLTRPLVKGSSLNRNLVPRV</sequence>
<feature type="region of interest" description="Disordered" evidence="1">
    <location>
        <begin position="89"/>
        <end position="186"/>
    </location>
</feature>
<feature type="region of interest" description="Disordered" evidence="1">
    <location>
        <begin position="225"/>
        <end position="263"/>
    </location>
</feature>
<feature type="compositionally biased region" description="Polar residues" evidence="1">
    <location>
        <begin position="34"/>
        <end position="50"/>
    </location>
</feature>
<feature type="compositionally biased region" description="Basic residues" evidence="1">
    <location>
        <begin position="158"/>
        <end position="171"/>
    </location>
</feature>
<feature type="compositionally biased region" description="Polar residues" evidence="1">
    <location>
        <begin position="247"/>
        <end position="263"/>
    </location>
</feature>
<organism>
    <name type="scientific">Branchiostoma floridae</name>
    <name type="common">Florida lancelet</name>
    <name type="synonym">Amphioxus</name>
    <dbReference type="NCBI Taxonomy" id="7739"/>
    <lineage>
        <taxon>Eukaryota</taxon>
        <taxon>Metazoa</taxon>
        <taxon>Chordata</taxon>
        <taxon>Cephalochordata</taxon>
        <taxon>Leptocardii</taxon>
        <taxon>Amphioxiformes</taxon>
        <taxon>Branchiostomatidae</taxon>
        <taxon>Branchiostoma</taxon>
    </lineage>
</organism>
<feature type="region of interest" description="Disordered" evidence="1">
    <location>
        <begin position="25"/>
        <end position="53"/>
    </location>
</feature>
<dbReference type="EMBL" id="GG666641">
    <property type="protein sequence ID" value="EEN46586.1"/>
    <property type="molecule type" value="Genomic_DNA"/>
</dbReference>
<feature type="compositionally biased region" description="Low complexity" evidence="1">
    <location>
        <begin position="172"/>
        <end position="183"/>
    </location>
</feature>